<keyword evidence="1" id="KW-1133">Transmembrane helix</keyword>
<dbReference type="RefSeq" id="WP_323689808.1">
    <property type="nucleotide sequence ID" value="NZ_JAYGIM010000027.1"/>
</dbReference>
<comment type="caution">
    <text evidence="2">The sequence shown here is derived from an EMBL/GenBank/DDBJ whole genome shotgun (WGS) entry which is preliminary data.</text>
</comment>
<dbReference type="EMBL" id="JAYGIM010000027">
    <property type="protein sequence ID" value="MEA5429704.1"/>
    <property type="molecule type" value="Genomic_DNA"/>
</dbReference>
<gene>
    <name evidence="2" type="ORF">VB798_24130</name>
</gene>
<keyword evidence="1" id="KW-0812">Transmembrane</keyword>
<feature type="transmembrane region" description="Helical" evidence="1">
    <location>
        <begin position="6"/>
        <end position="22"/>
    </location>
</feature>
<dbReference type="Proteomes" id="UP001302222">
    <property type="component" value="Unassembled WGS sequence"/>
</dbReference>
<organism evidence="2 3">
    <name type="scientific">Arcicella lustrica</name>
    <dbReference type="NCBI Taxonomy" id="2984196"/>
    <lineage>
        <taxon>Bacteria</taxon>
        <taxon>Pseudomonadati</taxon>
        <taxon>Bacteroidota</taxon>
        <taxon>Cytophagia</taxon>
        <taxon>Cytophagales</taxon>
        <taxon>Flectobacillaceae</taxon>
        <taxon>Arcicella</taxon>
    </lineage>
</organism>
<name>A0ABU5SR61_9BACT</name>
<accession>A0ABU5SR61</accession>
<evidence type="ECO:0000313" key="2">
    <source>
        <dbReference type="EMBL" id="MEA5429704.1"/>
    </source>
</evidence>
<evidence type="ECO:0000313" key="3">
    <source>
        <dbReference type="Proteomes" id="UP001302222"/>
    </source>
</evidence>
<proteinExistence type="predicted"/>
<sequence length="53" mass="6151">MKTWWTASLAVGFGGFFYGVVVQFEDIGRAGKNLLFLFFRAWAYFSFIVIPMF</sequence>
<keyword evidence="1" id="KW-0472">Membrane</keyword>
<protein>
    <submittedName>
        <fullName evidence="2">Uncharacterized protein</fullName>
    </submittedName>
</protein>
<evidence type="ECO:0000256" key="1">
    <source>
        <dbReference type="SAM" id="Phobius"/>
    </source>
</evidence>
<reference evidence="2 3" key="1">
    <citation type="submission" date="2023-12" db="EMBL/GenBank/DDBJ databases">
        <title>Novel species of the genus Arcicella isolated from rivers.</title>
        <authorList>
            <person name="Lu H."/>
        </authorList>
    </citation>
    <scope>NUCLEOTIDE SEQUENCE [LARGE SCALE GENOMIC DNA]</scope>
    <source>
        <strain evidence="2 3">DC25W</strain>
    </source>
</reference>
<keyword evidence="3" id="KW-1185">Reference proteome</keyword>
<feature type="transmembrane region" description="Helical" evidence="1">
    <location>
        <begin position="34"/>
        <end position="52"/>
    </location>
</feature>